<dbReference type="Pfam" id="PF03466">
    <property type="entry name" value="LysR_substrate"/>
    <property type="match status" value="1"/>
</dbReference>
<keyword evidence="6" id="KW-0804">Transcription</keyword>
<evidence type="ECO:0000313" key="8">
    <source>
        <dbReference type="EMBL" id="RJF64965.1"/>
    </source>
</evidence>
<dbReference type="Gene3D" id="3.40.190.10">
    <property type="entry name" value="Periplasmic binding protein-like II"/>
    <property type="match status" value="2"/>
</dbReference>
<dbReference type="InterPro" id="IPR036388">
    <property type="entry name" value="WH-like_DNA-bd_sf"/>
</dbReference>
<dbReference type="PANTHER" id="PTHR30118">
    <property type="entry name" value="HTH-TYPE TRANSCRIPTIONAL REGULATOR LEUO-RELATED"/>
    <property type="match status" value="1"/>
</dbReference>
<evidence type="ECO:0000256" key="1">
    <source>
        <dbReference type="ARBA" id="ARBA00003502"/>
    </source>
</evidence>
<dbReference type="Proteomes" id="UP000285523">
    <property type="component" value="Unassembled WGS sequence"/>
</dbReference>
<dbReference type="InterPro" id="IPR037402">
    <property type="entry name" value="YidZ_PBP2"/>
</dbReference>
<dbReference type="InterPro" id="IPR000847">
    <property type="entry name" value="LysR_HTH_N"/>
</dbReference>
<reference evidence="8 9" key="1">
    <citation type="submission" date="2018-09" db="EMBL/GenBank/DDBJ databases">
        <title>Draft genome sequence of Rhodopseudomonas palustris 2.1.18.</title>
        <authorList>
            <person name="Robertson S.L."/>
            <person name="Meyer T.E."/>
            <person name="Kyndt J.A."/>
        </authorList>
    </citation>
    <scope>NUCLEOTIDE SEQUENCE [LARGE SCALE GENOMIC DNA]</scope>
    <source>
        <strain evidence="8 9">2.1.18</strain>
    </source>
</reference>
<dbReference type="SUPFAM" id="SSF53850">
    <property type="entry name" value="Periplasmic binding protein-like II"/>
    <property type="match status" value="1"/>
</dbReference>
<dbReference type="InterPro" id="IPR050389">
    <property type="entry name" value="LysR-type_TF"/>
</dbReference>
<proteinExistence type="inferred from homology"/>
<keyword evidence="4" id="KW-0805">Transcription regulation</keyword>
<evidence type="ECO:0000259" key="7">
    <source>
        <dbReference type="PROSITE" id="PS50931"/>
    </source>
</evidence>
<organism evidence="8 9">
    <name type="scientific">Rhodopseudomonas palustris</name>
    <dbReference type="NCBI Taxonomy" id="1076"/>
    <lineage>
        <taxon>Bacteria</taxon>
        <taxon>Pseudomonadati</taxon>
        <taxon>Pseudomonadota</taxon>
        <taxon>Alphaproteobacteria</taxon>
        <taxon>Hyphomicrobiales</taxon>
        <taxon>Nitrobacteraceae</taxon>
        <taxon>Rhodopseudomonas</taxon>
    </lineage>
</organism>
<name>A0A418UXG3_RHOPL</name>
<dbReference type="InterPro" id="IPR005119">
    <property type="entry name" value="LysR_subst-bd"/>
</dbReference>
<dbReference type="CDD" id="cd08417">
    <property type="entry name" value="PBP2_Nitroaromatics_like"/>
    <property type="match status" value="1"/>
</dbReference>
<dbReference type="PROSITE" id="PS50931">
    <property type="entry name" value="HTH_LYSR"/>
    <property type="match status" value="1"/>
</dbReference>
<comment type="function">
    <text evidence="1">NodD regulates the expression of the nodABCFE genes which encode other nodulation proteins. NodD is also a negative regulator of its own expression. Binds flavonoids as inducers.</text>
</comment>
<dbReference type="GO" id="GO:0003700">
    <property type="term" value="F:DNA-binding transcription factor activity"/>
    <property type="evidence" value="ECO:0007669"/>
    <property type="project" value="InterPro"/>
</dbReference>
<evidence type="ECO:0000256" key="5">
    <source>
        <dbReference type="ARBA" id="ARBA00023125"/>
    </source>
</evidence>
<protein>
    <submittedName>
        <fullName evidence="8">LysR family transcriptional regulator</fullName>
    </submittedName>
</protein>
<dbReference type="PANTHER" id="PTHR30118:SF15">
    <property type="entry name" value="TRANSCRIPTIONAL REGULATORY PROTEIN"/>
    <property type="match status" value="1"/>
</dbReference>
<keyword evidence="3" id="KW-0536">Nodulation</keyword>
<evidence type="ECO:0000256" key="3">
    <source>
        <dbReference type="ARBA" id="ARBA00022458"/>
    </source>
</evidence>
<evidence type="ECO:0000256" key="2">
    <source>
        <dbReference type="ARBA" id="ARBA00009437"/>
    </source>
</evidence>
<dbReference type="AlphaFoldDB" id="A0A418UXG3"/>
<comment type="caution">
    <text evidence="8">The sequence shown here is derived from an EMBL/GenBank/DDBJ whole genome shotgun (WGS) entry which is preliminary data.</text>
</comment>
<keyword evidence="5" id="KW-0238">DNA-binding</keyword>
<dbReference type="SUPFAM" id="SSF46785">
    <property type="entry name" value="Winged helix' DNA-binding domain"/>
    <property type="match status" value="1"/>
</dbReference>
<dbReference type="EMBL" id="QYYD01000045">
    <property type="protein sequence ID" value="RJF64965.1"/>
    <property type="molecule type" value="Genomic_DNA"/>
</dbReference>
<feature type="domain" description="HTH lysR-type" evidence="7">
    <location>
        <begin position="13"/>
        <end position="70"/>
    </location>
</feature>
<evidence type="ECO:0000313" key="9">
    <source>
        <dbReference type="Proteomes" id="UP000285523"/>
    </source>
</evidence>
<comment type="similarity">
    <text evidence="2">Belongs to the LysR transcriptional regulatory family.</text>
</comment>
<dbReference type="Gene3D" id="1.10.10.10">
    <property type="entry name" value="Winged helix-like DNA-binding domain superfamily/Winged helix DNA-binding domain"/>
    <property type="match status" value="1"/>
</dbReference>
<evidence type="ECO:0000256" key="4">
    <source>
        <dbReference type="ARBA" id="ARBA00023015"/>
    </source>
</evidence>
<dbReference type="PRINTS" id="PR00039">
    <property type="entry name" value="HTHLYSR"/>
</dbReference>
<evidence type="ECO:0000256" key="6">
    <source>
        <dbReference type="ARBA" id="ARBA00023163"/>
    </source>
</evidence>
<dbReference type="InterPro" id="IPR036390">
    <property type="entry name" value="WH_DNA-bd_sf"/>
</dbReference>
<gene>
    <name evidence="8" type="ORF">D4Q52_25030</name>
</gene>
<dbReference type="OrthoDB" id="8339333at2"/>
<sequence length="308" mass="34334">MPQSRPTLRSRKIDLNLLVMLETLVAERSVSKAAVRLGLTQSAVSHALGRLRLAFGDPLFVRAPTGMNPTRRALDIAAATRAALEQLERTIDDAAVFDPATAERTFRLRLSEYISSHLLQRLCPALRRAAPGVRLDAAHFSGDPREDEIIGDEIHVRLGASGTVSEDRARLRLVDEKFVVLMRRGHPARRRKLTLAGYAALDHVKVVGTIGTNIIDDALRLRGYARNIVFSVPSWRDARHIVANSDLVAAMPARWARDEDRQAVHVASAFPIDDVRFAIDLEWDPRYRTDPGHAWLRSLIAREFLAGV</sequence>
<accession>A0A418UXG3</accession>
<dbReference type="Pfam" id="PF00126">
    <property type="entry name" value="HTH_1"/>
    <property type="match status" value="1"/>
</dbReference>
<dbReference type="GO" id="GO:0003677">
    <property type="term" value="F:DNA binding"/>
    <property type="evidence" value="ECO:0007669"/>
    <property type="project" value="UniProtKB-KW"/>
</dbReference>